<evidence type="ECO:0000256" key="6">
    <source>
        <dbReference type="ARBA" id="ARBA00022723"/>
    </source>
</evidence>
<gene>
    <name evidence="11" type="ORF">ACFQO7_03275</name>
</gene>
<reference evidence="12" key="1">
    <citation type="journal article" date="2019" name="Int. J. Syst. Evol. Microbiol.">
        <title>The Global Catalogue of Microorganisms (GCM) 10K type strain sequencing project: providing services to taxonomists for standard genome sequencing and annotation.</title>
        <authorList>
            <consortium name="The Broad Institute Genomics Platform"/>
            <consortium name="The Broad Institute Genome Sequencing Center for Infectious Disease"/>
            <person name="Wu L."/>
            <person name="Ma J."/>
        </authorList>
    </citation>
    <scope>NUCLEOTIDE SEQUENCE [LARGE SCALE GENOMIC DNA]</scope>
    <source>
        <strain evidence="12">CGMCC 1.9106</strain>
    </source>
</reference>
<dbReference type="EC" id="2.7.1.180" evidence="2"/>
<comment type="catalytic activity">
    <reaction evidence="10">
        <text>L-threonyl-[protein] + FAD = FMN-L-threonyl-[protein] + AMP + H(+)</text>
        <dbReference type="Rhea" id="RHEA:36847"/>
        <dbReference type="Rhea" id="RHEA-COMP:11060"/>
        <dbReference type="Rhea" id="RHEA-COMP:11061"/>
        <dbReference type="ChEBI" id="CHEBI:15378"/>
        <dbReference type="ChEBI" id="CHEBI:30013"/>
        <dbReference type="ChEBI" id="CHEBI:57692"/>
        <dbReference type="ChEBI" id="CHEBI:74257"/>
        <dbReference type="ChEBI" id="CHEBI:456215"/>
        <dbReference type="EC" id="2.7.1.180"/>
    </reaction>
</comment>
<name>A0ABW2GNL7_9ACTN</name>
<dbReference type="EMBL" id="JBHTAC010000002">
    <property type="protein sequence ID" value="MFC7241497.1"/>
    <property type="molecule type" value="Genomic_DNA"/>
</dbReference>
<keyword evidence="6" id="KW-0479">Metal-binding</keyword>
<evidence type="ECO:0000256" key="5">
    <source>
        <dbReference type="ARBA" id="ARBA00022679"/>
    </source>
</evidence>
<evidence type="ECO:0000313" key="11">
    <source>
        <dbReference type="EMBL" id="MFC7241497.1"/>
    </source>
</evidence>
<keyword evidence="7" id="KW-0274">FAD</keyword>
<protein>
    <recommendedName>
        <fullName evidence="3">FAD:protein FMN transferase</fullName>
        <ecNumber evidence="2">2.7.1.180</ecNumber>
    </recommendedName>
    <alternativeName>
        <fullName evidence="9">Flavin transferase</fullName>
    </alternativeName>
</protein>
<dbReference type="PANTHER" id="PTHR30040:SF2">
    <property type="entry name" value="FAD:PROTEIN FMN TRANSFERASE"/>
    <property type="match status" value="1"/>
</dbReference>
<proteinExistence type="predicted"/>
<dbReference type="InterPro" id="IPR003374">
    <property type="entry name" value="ApbE-like_sf"/>
</dbReference>
<dbReference type="Gene3D" id="3.10.520.10">
    <property type="entry name" value="ApbE-like domains"/>
    <property type="match status" value="2"/>
</dbReference>
<evidence type="ECO:0000256" key="2">
    <source>
        <dbReference type="ARBA" id="ARBA00011955"/>
    </source>
</evidence>
<evidence type="ECO:0000256" key="9">
    <source>
        <dbReference type="ARBA" id="ARBA00031306"/>
    </source>
</evidence>
<comment type="cofactor">
    <cofactor evidence="1">
        <name>Mg(2+)</name>
        <dbReference type="ChEBI" id="CHEBI:18420"/>
    </cofactor>
</comment>
<dbReference type="Proteomes" id="UP001596392">
    <property type="component" value="Unassembled WGS sequence"/>
</dbReference>
<evidence type="ECO:0000256" key="3">
    <source>
        <dbReference type="ARBA" id="ARBA00016337"/>
    </source>
</evidence>
<dbReference type="RefSeq" id="WP_376804962.1">
    <property type="nucleotide sequence ID" value="NZ_JBHTAC010000002.1"/>
</dbReference>
<dbReference type="PANTHER" id="PTHR30040">
    <property type="entry name" value="THIAMINE BIOSYNTHESIS LIPOPROTEIN APBE"/>
    <property type="match status" value="1"/>
</dbReference>
<evidence type="ECO:0000256" key="10">
    <source>
        <dbReference type="ARBA" id="ARBA00048540"/>
    </source>
</evidence>
<evidence type="ECO:0000313" key="12">
    <source>
        <dbReference type="Proteomes" id="UP001596392"/>
    </source>
</evidence>
<dbReference type="Pfam" id="PF02424">
    <property type="entry name" value="ApbE"/>
    <property type="match status" value="2"/>
</dbReference>
<organism evidence="11 12">
    <name type="scientific">Catellatospora aurea</name>
    <dbReference type="NCBI Taxonomy" id="1337874"/>
    <lineage>
        <taxon>Bacteria</taxon>
        <taxon>Bacillati</taxon>
        <taxon>Actinomycetota</taxon>
        <taxon>Actinomycetes</taxon>
        <taxon>Micromonosporales</taxon>
        <taxon>Micromonosporaceae</taxon>
        <taxon>Catellatospora</taxon>
    </lineage>
</organism>
<sequence length="267" mass="28263">MSTLAPPRRAWVEQIMGMPVSLHLRGPGLDSAPVRRTVDAVFALLREADAVFSTYRADSQVSRINRGELAVADAHPWVAEVAALCDEARERTGGWFDTWLPGPDGAHRWDPSGLVKGWAVERAAGLPWHDFCLNAGGDVVVSTAPGYPPWRVGVEDPLAPSRLVEVVALAAGAVATSGTARRGAHIVDPHHGMPTAEVAGVTVVGPSLCWADVYATAAAAKGVSGLDLLAGTGCEGLLISRDGQVRMTGGFRCFRNRRSSAWTLTAR</sequence>
<evidence type="ECO:0000256" key="1">
    <source>
        <dbReference type="ARBA" id="ARBA00001946"/>
    </source>
</evidence>
<comment type="caution">
    <text evidence="11">The sequence shown here is derived from an EMBL/GenBank/DDBJ whole genome shotgun (WGS) entry which is preliminary data.</text>
</comment>
<keyword evidence="12" id="KW-1185">Reference proteome</keyword>
<keyword evidence="4" id="KW-0285">Flavoprotein</keyword>
<dbReference type="GO" id="GO:0016740">
    <property type="term" value="F:transferase activity"/>
    <property type="evidence" value="ECO:0007669"/>
    <property type="project" value="UniProtKB-KW"/>
</dbReference>
<keyword evidence="8" id="KW-0460">Magnesium</keyword>
<evidence type="ECO:0000256" key="4">
    <source>
        <dbReference type="ARBA" id="ARBA00022630"/>
    </source>
</evidence>
<evidence type="ECO:0000256" key="8">
    <source>
        <dbReference type="ARBA" id="ARBA00022842"/>
    </source>
</evidence>
<evidence type="ECO:0000256" key="7">
    <source>
        <dbReference type="ARBA" id="ARBA00022827"/>
    </source>
</evidence>
<dbReference type="SUPFAM" id="SSF143631">
    <property type="entry name" value="ApbE-like"/>
    <property type="match status" value="1"/>
</dbReference>
<dbReference type="InterPro" id="IPR024932">
    <property type="entry name" value="ApbE"/>
</dbReference>
<keyword evidence="5 11" id="KW-0808">Transferase</keyword>
<accession>A0ABW2GNL7</accession>